<reference evidence="3 4" key="2">
    <citation type="submission" date="2018-11" db="EMBL/GenBank/DDBJ databases">
        <authorList>
            <consortium name="Pathogen Informatics"/>
        </authorList>
    </citation>
    <scope>NUCLEOTIDE SEQUENCE [LARGE SCALE GENOMIC DNA]</scope>
    <source>
        <strain evidence="3 4">Costa Rica</strain>
    </source>
</reference>
<proteinExistence type="predicted"/>
<feature type="region of interest" description="Disordered" evidence="1">
    <location>
        <begin position="1"/>
        <end position="20"/>
    </location>
</feature>
<evidence type="ECO:0000313" key="4">
    <source>
        <dbReference type="Proteomes" id="UP000267027"/>
    </source>
</evidence>
<protein>
    <submittedName>
        <fullName evidence="5">SH3 domain-containing protein</fullName>
    </submittedName>
</protein>
<dbReference type="WBParaSite" id="ACOC_0001295401-mRNA-1">
    <property type="protein sequence ID" value="ACOC_0001295401-mRNA-1"/>
    <property type="gene ID" value="ACOC_0001295401"/>
</dbReference>
<keyword evidence="4" id="KW-1185">Reference proteome</keyword>
<evidence type="ECO:0000256" key="1">
    <source>
        <dbReference type="SAM" id="MobiDB-lite"/>
    </source>
</evidence>
<dbReference type="EMBL" id="UYYA01005344">
    <property type="protein sequence ID" value="VDM64540.1"/>
    <property type="molecule type" value="Genomic_DNA"/>
</dbReference>
<gene>
    <name evidence="3" type="ORF">ACOC_LOCUS12955</name>
</gene>
<evidence type="ECO:0000313" key="5">
    <source>
        <dbReference type="WBParaSite" id="ACOC_0001295401-mRNA-1"/>
    </source>
</evidence>
<organism evidence="5">
    <name type="scientific">Angiostrongylus costaricensis</name>
    <name type="common">Nematode worm</name>
    <dbReference type="NCBI Taxonomy" id="334426"/>
    <lineage>
        <taxon>Eukaryota</taxon>
        <taxon>Metazoa</taxon>
        <taxon>Ecdysozoa</taxon>
        <taxon>Nematoda</taxon>
        <taxon>Chromadorea</taxon>
        <taxon>Rhabditida</taxon>
        <taxon>Rhabditina</taxon>
        <taxon>Rhabditomorpha</taxon>
        <taxon>Strongyloidea</taxon>
        <taxon>Metastrongylidae</taxon>
        <taxon>Angiostrongylus</taxon>
    </lineage>
</organism>
<name>A0A158PML3_ANGCS</name>
<dbReference type="AlphaFoldDB" id="A0A158PML3"/>
<sequence>MKSLSLDCQEMPPRINTTNRSPMRTKIVGAYPRRKNDSSDLSDWERSCSPCNGNSRRSSAAPALNGGYIVIHEYAPPNAVAPLVLGERVYVVDNGDPDWLHGFREHDRLYRDQVVFAQPDSLHDGKVTIRTAHRVFAPCPLSSLALI</sequence>
<dbReference type="Proteomes" id="UP000267027">
    <property type="component" value="Unassembled WGS sequence"/>
</dbReference>
<reference evidence="5" key="1">
    <citation type="submission" date="2016-04" db="UniProtKB">
        <authorList>
            <consortium name="WormBaseParasite"/>
        </authorList>
    </citation>
    <scope>IDENTIFICATION</scope>
</reference>
<accession>A0A158PML3</accession>
<dbReference type="InterPro" id="IPR059031">
    <property type="entry name" value="SH3_20"/>
</dbReference>
<evidence type="ECO:0000259" key="2">
    <source>
        <dbReference type="Pfam" id="PF26085"/>
    </source>
</evidence>
<dbReference type="Pfam" id="PF26085">
    <property type="entry name" value="SH3_20"/>
    <property type="match status" value="1"/>
</dbReference>
<evidence type="ECO:0000313" key="3">
    <source>
        <dbReference type="EMBL" id="VDM64540.1"/>
    </source>
</evidence>
<dbReference type="STRING" id="334426.A0A158PML3"/>
<feature type="domain" description="STAC3-related SH3" evidence="2">
    <location>
        <begin position="108"/>
        <end position="146"/>
    </location>
</feature>
<dbReference type="OrthoDB" id="6250593at2759"/>